<feature type="region of interest" description="Disordered" evidence="1">
    <location>
        <begin position="1"/>
        <end position="28"/>
    </location>
</feature>
<feature type="domain" description="Polysaccharide pyruvyl transferase" evidence="2">
    <location>
        <begin position="286"/>
        <end position="461"/>
    </location>
</feature>
<feature type="compositionally biased region" description="Gly residues" evidence="1">
    <location>
        <begin position="18"/>
        <end position="27"/>
    </location>
</feature>
<sequence length="549" mass="60699">MQGWSFPAWPAQQRRADSGGGQGGGGDWSVATWAQAGSRWCRLAAPRAGSCPWMPGASLEAAWRHRLAMFHVWRRARCPCAGHEKEPVALLSCWAQVSILLSGVLSCLVVVGVAGGVEGSAPGVRLLSRQGGEGPPRQLLNPVLYMNDYRPEDYAISGSDLRRAMEISAGNVGNLIWMHGGWSLLQEPSAHEFIYSSLDDPKLPTFHTKGFYFPVANIFGNRSVFERRGAADKKLTIDRITAAIKSVDGPTLLLGAGSQGFYQPGLSDRYFDLEEGWIDRDIGAYSLASPLLDMLEAIREKSGFVLARGNYTTAILQAHGFDRVLDAGCPSLFANPSPGLGAQLESKLRSVRDRLQQGKLVRTVIYLPPFYRPNMLKLLLRILLEHGLNRLVIQDERDIETLATAEKELGLVVPAYQKAWFTSAAAWREYMCRHDFVLSGRIHGTMVGLACAVPGFIIAPDMRVLELAESMQVPHADPFQRWLRDIVVVKPSVALTTIVERTLGVFRGDQFDGHRCKMFRMYHRVFSALGFEMKRSLARLCDGFALEPG</sequence>
<dbReference type="EMBL" id="CAUYUJ010015908">
    <property type="protein sequence ID" value="CAK0859496.1"/>
    <property type="molecule type" value="Genomic_DNA"/>
</dbReference>
<reference evidence="3" key="1">
    <citation type="submission" date="2023-10" db="EMBL/GenBank/DDBJ databases">
        <authorList>
            <person name="Chen Y."/>
            <person name="Shah S."/>
            <person name="Dougan E. K."/>
            <person name="Thang M."/>
            <person name="Chan C."/>
        </authorList>
    </citation>
    <scope>NUCLEOTIDE SEQUENCE [LARGE SCALE GENOMIC DNA]</scope>
</reference>
<name>A0ABN9UKA8_9DINO</name>
<dbReference type="Proteomes" id="UP001189429">
    <property type="component" value="Unassembled WGS sequence"/>
</dbReference>
<evidence type="ECO:0000259" key="2">
    <source>
        <dbReference type="Pfam" id="PF04230"/>
    </source>
</evidence>
<protein>
    <recommendedName>
        <fullName evidence="2">Polysaccharide pyruvyl transferase domain-containing protein</fullName>
    </recommendedName>
</protein>
<accession>A0ABN9UKA8</accession>
<evidence type="ECO:0000313" key="4">
    <source>
        <dbReference type="Proteomes" id="UP001189429"/>
    </source>
</evidence>
<evidence type="ECO:0000256" key="1">
    <source>
        <dbReference type="SAM" id="MobiDB-lite"/>
    </source>
</evidence>
<keyword evidence="4" id="KW-1185">Reference proteome</keyword>
<proteinExistence type="predicted"/>
<dbReference type="Pfam" id="PF04230">
    <property type="entry name" value="PS_pyruv_trans"/>
    <property type="match status" value="1"/>
</dbReference>
<gene>
    <name evidence="3" type="ORF">PCOR1329_LOCUS48842</name>
</gene>
<dbReference type="InterPro" id="IPR007345">
    <property type="entry name" value="Polysacch_pyruvyl_Trfase"/>
</dbReference>
<evidence type="ECO:0000313" key="3">
    <source>
        <dbReference type="EMBL" id="CAK0859496.1"/>
    </source>
</evidence>
<organism evidence="3 4">
    <name type="scientific">Prorocentrum cordatum</name>
    <dbReference type="NCBI Taxonomy" id="2364126"/>
    <lineage>
        <taxon>Eukaryota</taxon>
        <taxon>Sar</taxon>
        <taxon>Alveolata</taxon>
        <taxon>Dinophyceae</taxon>
        <taxon>Prorocentrales</taxon>
        <taxon>Prorocentraceae</taxon>
        <taxon>Prorocentrum</taxon>
    </lineage>
</organism>
<comment type="caution">
    <text evidence="3">The sequence shown here is derived from an EMBL/GenBank/DDBJ whole genome shotgun (WGS) entry which is preliminary data.</text>
</comment>